<accession>A0A0R1XRG7</accession>
<comment type="caution">
    <text evidence="6">The sequence shown here is derived from an EMBL/GenBank/DDBJ whole genome shotgun (WGS) entry which is preliminary data.</text>
</comment>
<dbReference type="PATRIC" id="fig|1423734.3.peg.243"/>
<sequence>MEVMKMNLKHLLFFKELARTQHMSKAAENLGISQPTLSYAIDKLEKELGVPLFEKDGRNIKLTVLGKTYLQFITRGLNELDRGKELLAQSLDPNIGHVKLGFTYTMGQQLIPEIVTQFQPQKKDQHISFEFSQGNSRDLLKQLINDEHDLVVSSYMPKIGEQESTNSLEFIPLVKQRIMLAVAPDHPLANRESVSVQELATYPMIYFSKNSGLRSLIDSIFKHAHVKPNIIAEIEEDHTIVGFVQYGYGIALIPNLPQLDQSLVRLIPLKDNPIQHQIYLAYRDNRFMIPSVIRFRNFIEHYCEAQFTSQNKML</sequence>
<dbReference type="AlphaFoldDB" id="A0A0R1XRG7"/>
<evidence type="ECO:0000256" key="3">
    <source>
        <dbReference type="ARBA" id="ARBA00023125"/>
    </source>
</evidence>
<gene>
    <name evidence="6" type="ORF">FC83_GL000243</name>
</gene>
<protein>
    <submittedName>
        <fullName evidence="6">LysR family transcriptional regulator</fullName>
    </submittedName>
</protein>
<dbReference type="GO" id="GO:0003677">
    <property type="term" value="F:DNA binding"/>
    <property type="evidence" value="ECO:0007669"/>
    <property type="project" value="UniProtKB-KW"/>
</dbReference>
<dbReference type="InterPro" id="IPR050950">
    <property type="entry name" value="HTH-type_LysR_regulators"/>
</dbReference>
<dbReference type="InterPro" id="IPR036388">
    <property type="entry name" value="WH-like_DNA-bd_sf"/>
</dbReference>
<keyword evidence="2" id="KW-0805">Transcription regulation</keyword>
<dbReference type="GO" id="GO:0005829">
    <property type="term" value="C:cytosol"/>
    <property type="evidence" value="ECO:0007669"/>
    <property type="project" value="TreeGrafter"/>
</dbReference>
<dbReference type="FunFam" id="1.10.10.10:FF:000001">
    <property type="entry name" value="LysR family transcriptional regulator"/>
    <property type="match status" value="1"/>
</dbReference>
<dbReference type="PRINTS" id="PR00039">
    <property type="entry name" value="HTHLYSR"/>
</dbReference>
<evidence type="ECO:0000313" key="6">
    <source>
        <dbReference type="EMBL" id="KRM32839.1"/>
    </source>
</evidence>
<evidence type="ECO:0000256" key="4">
    <source>
        <dbReference type="ARBA" id="ARBA00023163"/>
    </source>
</evidence>
<dbReference type="eggNOG" id="COG0583">
    <property type="taxonomic scope" value="Bacteria"/>
</dbReference>
<dbReference type="SUPFAM" id="SSF46785">
    <property type="entry name" value="Winged helix' DNA-binding domain"/>
    <property type="match status" value="1"/>
</dbReference>
<evidence type="ECO:0000256" key="1">
    <source>
        <dbReference type="ARBA" id="ARBA00009437"/>
    </source>
</evidence>
<reference evidence="6 7" key="1">
    <citation type="journal article" date="2015" name="Genome Announc.">
        <title>Expanding the biotechnology potential of lactobacilli through comparative genomics of 213 strains and associated genera.</title>
        <authorList>
            <person name="Sun Z."/>
            <person name="Harris H.M."/>
            <person name="McCann A."/>
            <person name="Guo C."/>
            <person name="Argimon S."/>
            <person name="Zhang W."/>
            <person name="Yang X."/>
            <person name="Jeffery I.B."/>
            <person name="Cooney J.C."/>
            <person name="Kagawa T.F."/>
            <person name="Liu W."/>
            <person name="Song Y."/>
            <person name="Salvetti E."/>
            <person name="Wrobel A."/>
            <person name="Rasinkangas P."/>
            <person name="Parkhill J."/>
            <person name="Rea M.C."/>
            <person name="O'Sullivan O."/>
            <person name="Ritari J."/>
            <person name="Douillard F.P."/>
            <person name="Paul Ross R."/>
            <person name="Yang R."/>
            <person name="Briner A.E."/>
            <person name="Felis G.E."/>
            <person name="de Vos W.M."/>
            <person name="Barrangou R."/>
            <person name="Klaenhammer T.R."/>
            <person name="Caufield P.W."/>
            <person name="Cui Y."/>
            <person name="Zhang H."/>
            <person name="O'Toole P.W."/>
        </authorList>
    </citation>
    <scope>NUCLEOTIDE SEQUENCE [LARGE SCALE GENOMIC DNA]</scope>
    <source>
        <strain evidence="6 7">DSM 18527</strain>
    </source>
</reference>
<dbReference type="PROSITE" id="PS50931">
    <property type="entry name" value="HTH_LYSR"/>
    <property type="match status" value="1"/>
</dbReference>
<evidence type="ECO:0000313" key="7">
    <source>
        <dbReference type="Proteomes" id="UP000051236"/>
    </source>
</evidence>
<dbReference type="InterPro" id="IPR005119">
    <property type="entry name" value="LysR_subst-bd"/>
</dbReference>
<dbReference type="SUPFAM" id="SSF53850">
    <property type="entry name" value="Periplasmic binding protein-like II"/>
    <property type="match status" value="1"/>
</dbReference>
<keyword evidence="7" id="KW-1185">Reference proteome</keyword>
<comment type="similarity">
    <text evidence="1">Belongs to the LysR transcriptional regulatory family.</text>
</comment>
<dbReference type="Pfam" id="PF03466">
    <property type="entry name" value="LysR_substrate"/>
    <property type="match status" value="1"/>
</dbReference>
<dbReference type="Gene3D" id="1.10.10.10">
    <property type="entry name" value="Winged helix-like DNA-binding domain superfamily/Winged helix DNA-binding domain"/>
    <property type="match status" value="1"/>
</dbReference>
<dbReference type="Pfam" id="PF00126">
    <property type="entry name" value="HTH_1"/>
    <property type="match status" value="1"/>
</dbReference>
<name>A0A0R1XRG7_9LACO</name>
<dbReference type="CDD" id="cd08434">
    <property type="entry name" value="PBP2_GltC_like"/>
    <property type="match status" value="1"/>
</dbReference>
<evidence type="ECO:0000259" key="5">
    <source>
        <dbReference type="PROSITE" id="PS50931"/>
    </source>
</evidence>
<dbReference type="EMBL" id="AZGA01000066">
    <property type="protein sequence ID" value="KRM32839.1"/>
    <property type="molecule type" value="Genomic_DNA"/>
</dbReference>
<dbReference type="Gene3D" id="3.40.190.290">
    <property type="match status" value="1"/>
</dbReference>
<organism evidence="6 7">
    <name type="scientific">Agrilactobacillus composti DSM 18527 = JCM 14202</name>
    <dbReference type="NCBI Taxonomy" id="1423734"/>
    <lineage>
        <taxon>Bacteria</taxon>
        <taxon>Bacillati</taxon>
        <taxon>Bacillota</taxon>
        <taxon>Bacilli</taxon>
        <taxon>Lactobacillales</taxon>
        <taxon>Lactobacillaceae</taxon>
        <taxon>Agrilactobacillus</taxon>
    </lineage>
</organism>
<dbReference type="PANTHER" id="PTHR30419">
    <property type="entry name" value="HTH-TYPE TRANSCRIPTIONAL REGULATOR YBHD"/>
    <property type="match status" value="1"/>
</dbReference>
<dbReference type="STRING" id="1423734.FC83_GL000243"/>
<keyword evidence="4" id="KW-0804">Transcription</keyword>
<keyword evidence="3" id="KW-0238">DNA-binding</keyword>
<dbReference type="Proteomes" id="UP000051236">
    <property type="component" value="Unassembled WGS sequence"/>
</dbReference>
<evidence type="ECO:0000256" key="2">
    <source>
        <dbReference type="ARBA" id="ARBA00023015"/>
    </source>
</evidence>
<dbReference type="GO" id="GO:0003700">
    <property type="term" value="F:DNA-binding transcription factor activity"/>
    <property type="evidence" value="ECO:0007669"/>
    <property type="project" value="InterPro"/>
</dbReference>
<proteinExistence type="inferred from homology"/>
<feature type="domain" description="HTH lysR-type" evidence="5">
    <location>
        <begin position="6"/>
        <end position="63"/>
    </location>
</feature>
<dbReference type="InterPro" id="IPR036390">
    <property type="entry name" value="WH_DNA-bd_sf"/>
</dbReference>
<dbReference type="InterPro" id="IPR000847">
    <property type="entry name" value="LysR_HTH_N"/>
</dbReference>
<dbReference type="PANTHER" id="PTHR30419:SF28">
    <property type="entry name" value="HTH-TYPE TRANSCRIPTIONAL REGULATOR BSDA"/>
    <property type="match status" value="1"/>
</dbReference>